<dbReference type="Pfam" id="PF13715">
    <property type="entry name" value="CarbopepD_reg_2"/>
    <property type="match status" value="1"/>
</dbReference>
<feature type="region of interest" description="Disordered" evidence="8">
    <location>
        <begin position="142"/>
        <end position="161"/>
    </location>
</feature>
<keyword evidence="3 7" id="KW-1134">Transmembrane beta strand</keyword>
<dbReference type="PROSITE" id="PS52016">
    <property type="entry name" value="TONB_DEPENDENT_REC_3"/>
    <property type="match status" value="1"/>
</dbReference>
<evidence type="ECO:0000259" key="10">
    <source>
        <dbReference type="Pfam" id="PF07715"/>
    </source>
</evidence>
<feature type="signal peptide" evidence="9">
    <location>
        <begin position="1"/>
        <end position="34"/>
    </location>
</feature>
<reference evidence="11 12" key="1">
    <citation type="submission" date="2020-03" db="EMBL/GenBank/DDBJ databases">
        <title>Genomic Encyclopedia of Type Strains, Phase IV (KMG-IV): sequencing the most valuable type-strain genomes for metagenomic binning, comparative biology and taxonomic classification.</title>
        <authorList>
            <person name="Goeker M."/>
        </authorList>
    </citation>
    <scope>NUCLEOTIDE SEQUENCE [LARGE SCALE GENOMIC DNA]</scope>
    <source>
        <strain evidence="11 12">DSM 102865</strain>
    </source>
</reference>
<dbReference type="InterPro" id="IPR039426">
    <property type="entry name" value="TonB-dep_rcpt-like"/>
</dbReference>
<feature type="compositionally biased region" description="Basic and acidic residues" evidence="8">
    <location>
        <begin position="151"/>
        <end position="160"/>
    </location>
</feature>
<feature type="domain" description="TonB-dependent receptor plug" evidence="10">
    <location>
        <begin position="141"/>
        <end position="256"/>
    </location>
</feature>
<dbReference type="InterPro" id="IPR012910">
    <property type="entry name" value="Plug_dom"/>
</dbReference>
<evidence type="ECO:0000256" key="8">
    <source>
        <dbReference type="SAM" id="MobiDB-lite"/>
    </source>
</evidence>
<dbReference type="SUPFAM" id="SSF49464">
    <property type="entry name" value="Carboxypeptidase regulatory domain-like"/>
    <property type="match status" value="1"/>
</dbReference>
<comment type="similarity">
    <text evidence="7">Belongs to the TonB-dependent receptor family.</text>
</comment>
<dbReference type="InterPro" id="IPR023997">
    <property type="entry name" value="TonB-dep_OMP_SusC/RagA_CS"/>
</dbReference>
<dbReference type="InterPro" id="IPR023996">
    <property type="entry name" value="TonB-dep_OMP_SusC/RagA"/>
</dbReference>
<accession>A0ABX0UE14</accession>
<gene>
    <name evidence="11" type="ORF">FHS68_000397</name>
</gene>
<feature type="chain" id="PRO_5046914948" evidence="9">
    <location>
        <begin position="35"/>
        <end position="1071"/>
    </location>
</feature>
<dbReference type="EMBL" id="JAASQJ010000001">
    <property type="protein sequence ID" value="NIJ51241.1"/>
    <property type="molecule type" value="Genomic_DNA"/>
</dbReference>
<keyword evidence="2 7" id="KW-0813">Transport</keyword>
<dbReference type="Pfam" id="PF07715">
    <property type="entry name" value="Plug"/>
    <property type="match status" value="1"/>
</dbReference>
<dbReference type="NCBIfam" id="TIGR04057">
    <property type="entry name" value="SusC_RagA_signa"/>
    <property type="match status" value="1"/>
</dbReference>
<dbReference type="Proteomes" id="UP001179181">
    <property type="component" value="Unassembled WGS sequence"/>
</dbReference>
<organism evidence="11 12">
    <name type="scientific">Dyadobacter arcticus</name>
    <dbReference type="NCBI Taxonomy" id="1078754"/>
    <lineage>
        <taxon>Bacteria</taxon>
        <taxon>Pseudomonadati</taxon>
        <taxon>Bacteroidota</taxon>
        <taxon>Cytophagia</taxon>
        <taxon>Cytophagales</taxon>
        <taxon>Spirosomataceae</taxon>
        <taxon>Dyadobacter</taxon>
    </lineage>
</organism>
<dbReference type="InterPro" id="IPR037066">
    <property type="entry name" value="Plug_dom_sf"/>
</dbReference>
<keyword evidence="12" id="KW-1185">Reference proteome</keyword>
<keyword evidence="5 7" id="KW-0472">Membrane</keyword>
<sequence>MKITNTNLWLFRMRGIRNSLLLLPILTCSYVAVASNKIDSDATVLRVDKILKGKVTDKDNNDALPGVNVVLKGTSTGTTTDGTGNYTLSVPDNGGTLVFSFVGYIGQEMEIGNRSTLDLALVSDSKALSEVVVIGYGTSKKSDLTGSVGSVKEDQLKERPSPSLNQALQGKVSGVQVNVNSGRPGGRANVRIRGFSSINSSNNPLYVIDGVMLPQGNQNQQSQAIDFINPNDIVSVEVLKDASSTAIYGARGANGVILVTTKKGKSGEGIVTYNLDISIPTAGPKRAKVLNAKEYLAVEDLAYANIQKYDPAGWAAGKYAPQDPKVRREALRKAHPDVFDANLNPMYDTDWFKEATQSTVSQNHQLGFSGGNNKTTYSLSLNYRDDQGLIKKSYLTRYATRFSIDDQVKKWLKIGATLSYNNQAENLVDINDAVPRQMVEDFPFLPVKYPDGTYANNRDYPQAEGAFSSIHRLNGRKYIRNTQTTLGSLYSNITLAPGLEMRSILGVNVLTQEVNQSQTRTLAIGESGTASKENRKETFWSFENYLTYNKTFGGIHAINALLGISWQETNISTTGASIRNFSTDYFGFDNLGAGATLPGAGSGAARFAFNSYFGRINYTLKEKYLLTVTGRGDGSSKFGENHKFAFFPSAALAWKVSDEEFMKANSLISNLKIRTSYGLTGNSEIPSYSSLSLLSSTYATVYGDARFNGTGINRLANPDLKWEKTAQTDAGLEISFLKGRISVEADYYYRKTTDMLLDAPVPRTTGYAVIRKNIGSMENKGVELAINTVNIERGNLSWNTNFNISFNKSKVLSLATPSDIFGVGGPGITNQTSIIRIGEPVGAFWGLTRLGVWSEAERDQAAKFTSYRNNLTMLPGDIKYKDFNGDGAITDADRSIIGNGSPKGWGTLANTVRYGNFDLTFDMQFSYGNDVMDMNLHASEDRVSIANSYATVLDAWTPQNQSSPIAEIRETRAGYVTNVDTRWIFDGSFLRGRNLLLGYNFPSEMVSKIKLSKLRIYVSAQNFFLLTKYPHGDPEQTPIRGGDADNVFSQGMIWHSYPKPTTYMAGLQIAF</sequence>
<evidence type="ECO:0000256" key="6">
    <source>
        <dbReference type="ARBA" id="ARBA00023237"/>
    </source>
</evidence>
<evidence type="ECO:0000256" key="7">
    <source>
        <dbReference type="PROSITE-ProRule" id="PRU01360"/>
    </source>
</evidence>
<dbReference type="InterPro" id="IPR008969">
    <property type="entry name" value="CarboxyPept-like_regulatory"/>
</dbReference>
<dbReference type="Gene3D" id="2.60.40.1120">
    <property type="entry name" value="Carboxypeptidase-like, regulatory domain"/>
    <property type="match status" value="1"/>
</dbReference>
<dbReference type="SUPFAM" id="SSF56935">
    <property type="entry name" value="Porins"/>
    <property type="match status" value="1"/>
</dbReference>
<dbReference type="NCBIfam" id="TIGR04056">
    <property type="entry name" value="OMP_RagA_SusC"/>
    <property type="match status" value="1"/>
</dbReference>
<evidence type="ECO:0000256" key="9">
    <source>
        <dbReference type="SAM" id="SignalP"/>
    </source>
</evidence>
<dbReference type="InterPro" id="IPR036942">
    <property type="entry name" value="Beta-barrel_TonB_sf"/>
</dbReference>
<evidence type="ECO:0000256" key="3">
    <source>
        <dbReference type="ARBA" id="ARBA00022452"/>
    </source>
</evidence>
<name>A0ABX0UE14_9BACT</name>
<evidence type="ECO:0000313" key="12">
    <source>
        <dbReference type="Proteomes" id="UP001179181"/>
    </source>
</evidence>
<evidence type="ECO:0000313" key="11">
    <source>
        <dbReference type="EMBL" id="NIJ51241.1"/>
    </source>
</evidence>
<evidence type="ECO:0000256" key="1">
    <source>
        <dbReference type="ARBA" id="ARBA00004571"/>
    </source>
</evidence>
<keyword evidence="4 7" id="KW-0812">Transmembrane</keyword>
<keyword evidence="9" id="KW-0732">Signal</keyword>
<protein>
    <submittedName>
        <fullName evidence="11">TonB-linked SusC/RagA family outer membrane protein</fullName>
    </submittedName>
</protein>
<proteinExistence type="inferred from homology"/>
<comment type="subcellular location">
    <subcellularLocation>
        <location evidence="1 7">Cell outer membrane</location>
        <topology evidence="1 7">Multi-pass membrane protein</topology>
    </subcellularLocation>
</comment>
<dbReference type="Gene3D" id="2.40.170.20">
    <property type="entry name" value="TonB-dependent receptor, beta-barrel domain"/>
    <property type="match status" value="1"/>
</dbReference>
<dbReference type="Gene3D" id="2.170.130.10">
    <property type="entry name" value="TonB-dependent receptor, plug domain"/>
    <property type="match status" value="1"/>
</dbReference>
<evidence type="ECO:0000256" key="2">
    <source>
        <dbReference type="ARBA" id="ARBA00022448"/>
    </source>
</evidence>
<evidence type="ECO:0000256" key="5">
    <source>
        <dbReference type="ARBA" id="ARBA00023136"/>
    </source>
</evidence>
<evidence type="ECO:0000256" key="4">
    <source>
        <dbReference type="ARBA" id="ARBA00022692"/>
    </source>
</evidence>
<keyword evidence="6 7" id="KW-0998">Cell outer membrane</keyword>
<comment type="caution">
    <text evidence="11">The sequence shown here is derived from an EMBL/GenBank/DDBJ whole genome shotgun (WGS) entry which is preliminary data.</text>
</comment>
<dbReference type="RefSeq" id="WP_167266767.1">
    <property type="nucleotide sequence ID" value="NZ_JAASQJ010000001.1"/>
</dbReference>